<organism evidence="2 4">
    <name type="scientific">Schizosaccharomyces japonicus (strain yFS275 / FY16936)</name>
    <name type="common">Fission yeast</name>
    <dbReference type="NCBI Taxonomy" id="402676"/>
    <lineage>
        <taxon>Eukaryota</taxon>
        <taxon>Fungi</taxon>
        <taxon>Dikarya</taxon>
        <taxon>Ascomycota</taxon>
        <taxon>Taphrinomycotina</taxon>
        <taxon>Schizosaccharomycetes</taxon>
        <taxon>Schizosaccharomycetales</taxon>
        <taxon>Schizosaccharomycetaceae</taxon>
        <taxon>Schizosaccharomyces</taxon>
    </lineage>
</organism>
<dbReference type="GO" id="GO:0005634">
    <property type="term" value="C:nucleus"/>
    <property type="evidence" value="ECO:0000318"/>
    <property type="project" value="GO_Central"/>
</dbReference>
<reference evidence="2 4" key="1">
    <citation type="journal article" date="2011" name="Science">
        <title>Comparative functional genomics of the fission yeasts.</title>
        <authorList>
            <person name="Rhind N."/>
            <person name="Chen Z."/>
            <person name="Yassour M."/>
            <person name="Thompson D.A."/>
            <person name="Haas B.J."/>
            <person name="Habib N."/>
            <person name="Wapinski I."/>
            <person name="Roy S."/>
            <person name="Lin M.F."/>
            <person name="Heiman D.I."/>
            <person name="Young S.K."/>
            <person name="Furuya K."/>
            <person name="Guo Y."/>
            <person name="Pidoux A."/>
            <person name="Chen H.M."/>
            <person name="Robbertse B."/>
            <person name="Goldberg J.M."/>
            <person name="Aoki K."/>
            <person name="Bayne E.H."/>
            <person name="Berlin A.M."/>
            <person name="Desjardins C.A."/>
            <person name="Dobbs E."/>
            <person name="Dukaj L."/>
            <person name="Fan L."/>
            <person name="FitzGerald M.G."/>
            <person name="French C."/>
            <person name="Gujja S."/>
            <person name="Hansen K."/>
            <person name="Keifenheim D."/>
            <person name="Levin J.Z."/>
            <person name="Mosher R.A."/>
            <person name="Mueller C.A."/>
            <person name="Pfiffner J."/>
            <person name="Priest M."/>
            <person name="Russ C."/>
            <person name="Smialowska A."/>
            <person name="Swoboda P."/>
            <person name="Sykes S.M."/>
            <person name="Vaughn M."/>
            <person name="Vengrova S."/>
            <person name="Yoder R."/>
            <person name="Zeng Q."/>
            <person name="Allshire R."/>
            <person name="Baulcombe D."/>
            <person name="Birren B.W."/>
            <person name="Brown W."/>
            <person name="Ekwall K."/>
            <person name="Kellis M."/>
            <person name="Leatherwood J."/>
            <person name="Levin H."/>
            <person name="Margalit H."/>
            <person name="Martienssen R."/>
            <person name="Nieduszynski C.A."/>
            <person name="Spatafora J.W."/>
            <person name="Friedman N."/>
            <person name="Dalgaard J.Z."/>
            <person name="Baumann P."/>
            <person name="Niki H."/>
            <person name="Regev A."/>
            <person name="Nusbaum C."/>
        </authorList>
    </citation>
    <scope>NUCLEOTIDE SEQUENCE [LARGE SCALE GENOMIC DNA]</scope>
    <source>
        <strain evidence="4">yFS275 / FY16936</strain>
    </source>
</reference>
<name>B6JZM0_SCHJY</name>
<protein>
    <submittedName>
        <fullName evidence="2">Rab geranylgeranyltransferase escort protein</fullName>
    </submittedName>
</protein>
<evidence type="ECO:0000256" key="1">
    <source>
        <dbReference type="ARBA" id="ARBA00005593"/>
    </source>
</evidence>
<dbReference type="GO" id="GO:0016192">
    <property type="term" value="P:vesicle-mediated transport"/>
    <property type="evidence" value="ECO:0000318"/>
    <property type="project" value="GO_Central"/>
</dbReference>
<sequence>MEEHKFDVIIIGTNLANSILAAACSWEGQKVLHIDKNPFYGELDGSLALHDLLKLSDSCSSSNKFPFANFDSEYSKLRSIHVQVYNSEELLAAKSISIQLIPRALFASGDLIKLLTRSHIYKYLELKPVYASELYSYKKDWLSVPESRSDIFTNKILDLKSKRKVMRFVTFVLSSDQEPHAEILEQYYEQPFKNLLSNHFGLSHELRECVIYGLCRSLRGDILTKDAITIIRKHIQSHGIYGNFSMLKAKYGTGSELCQAFCRSAAVMGATYMLSQEVRGIGQNTVTLENGEVFHAKVIIDNKIEKGPSLFRIHQRCIVYKGDCRKLFKQRDVFLNMESSHYSFSPASLDVTNDASVQCLIIGPQMGECPRDHTIWYLRTLESSNCDAALLQAENLLLQRCDPEHPTRLMQMDIECDDTTLMDYDAAVLHAQSQFLDLFGSLDHFLVPEKEDEEE</sequence>
<dbReference type="PANTHER" id="PTHR11787:SF4">
    <property type="entry name" value="CHM, RAB ESCORT PROTEIN 1"/>
    <property type="match status" value="1"/>
</dbReference>
<dbReference type="eggNOG" id="KOG1439">
    <property type="taxonomic scope" value="Eukaryota"/>
</dbReference>
<dbReference type="JaponicusDB" id="SJAG_02063">
    <property type="gene designation" value="mrs6"/>
</dbReference>
<dbReference type="GO" id="GO:0016740">
    <property type="term" value="F:transferase activity"/>
    <property type="evidence" value="ECO:0007669"/>
    <property type="project" value="UniProtKB-KW"/>
</dbReference>
<dbReference type="GeneID" id="7047908"/>
<dbReference type="STRING" id="402676.B6JZM0"/>
<evidence type="ECO:0000313" key="4">
    <source>
        <dbReference type="Proteomes" id="UP000001744"/>
    </source>
</evidence>
<dbReference type="SUPFAM" id="SSF51905">
    <property type="entry name" value="FAD/NAD(P)-binding domain"/>
    <property type="match status" value="1"/>
</dbReference>
<dbReference type="GO" id="GO:0005829">
    <property type="term" value="C:cytosol"/>
    <property type="evidence" value="ECO:0000318"/>
    <property type="project" value="GO_Central"/>
</dbReference>
<dbReference type="GO" id="GO:0007264">
    <property type="term" value="P:small GTPase-mediated signal transduction"/>
    <property type="evidence" value="ECO:0007669"/>
    <property type="project" value="InterPro"/>
</dbReference>
<accession>B6JZM0</accession>
<keyword evidence="4" id="KW-1185">Reference proteome</keyword>
<dbReference type="Gene3D" id="3.30.519.10">
    <property type="entry name" value="Guanine Nucleotide Dissociation Inhibitor, domain 2"/>
    <property type="match status" value="1"/>
</dbReference>
<dbReference type="InterPro" id="IPR017230">
    <property type="entry name" value="Mrs6"/>
</dbReference>
<dbReference type="GO" id="GO:0005092">
    <property type="term" value="F:GDP-dissociation inhibitor activity"/>
    <property type="evidence" value="ECO:0007669"/>
    <property type="project" value="InterPro"/>
</dbReference>
<dbReference type="PANTHER" id="PTHR11787">
    <property type="entry name" value="RAB GDP-DISSOCIATION INHIBITOR"/>
    <property type="match status" value="1"/>
</dbReference>
<comment type="similarity">
    <text evidence="1">Belongs to the Rab GDI family.</text>
</comment>
<proteinExistence type="inferred from homology"/>
<evidence type="ECO:0000313" key="2">
    <source>
        <dbReference type="EMBL" id="EEB06988.1"/>
    </source>
</evidence>
<dbReference type="RefSeq" id="XP_002173281.1">
    <property type="nucleotide sequence ID" value="XM_002173245.2"/>
</dbReference>
<dbReference type="PRINTS" id="PR00891">
    <property type="entry name" value="RABGDIREP"/>
</dbReference>
<dbReference type="Gene3D" id="3.50.50.60">
    <property type="entry name" value="FAD/NAD(P)-binding domain"/>
    <property type="match status" value="1"/>
</dbReference>
<dbReference type="Pfam" id="PF00996">
    <property type="entry name" value="GDI"/>
    <property type="match status" value="1"/>
</dbReference>
<dbReference type="PROSITE" id="PS51257">
    <property type="entry name" value="PROKAR_LIPOPROTEIN"/>
    <property type="match status" value="1"/>
</dbReference>
<dbReference type="AlphaFoldDB" id="B6JZM0"/>
<dbReference type="InterPro" id="IPR036188">
    <property type="entry name" value="FAD/NAD-bd_sf"/>
</dbReference>
<dbReference type="Proteomes" id="UP000001744">
    <property type="component" value="Unassembled WGS sequence"/>
</dbReference>
<dbReference type="GO" id="GO:0005968">
    <property type="term" value="C:Rab-protein geranylgeranyltransferase complex"/>
    <property type="evidence" value="ECO:0000318"/>
    <property type="project" value="GO_Central"/>
</dbReference>
<dbReference type="EMBL" id="KE651168">
    <property type="protein sequence ID" value="EEB06988.1"/>
    <property type="molecule type" value="Genomic_DNA"/>
</dbReference>
<dbReference type="VEuPathDB" id="FungiDB:SJAG_02063"/>
<dbReference type="InterPro" id="IPR018203">
    <property type="entry name" value="GDP_dissociation_inhibitor"/>
</dbReference>
<dbReference type="HOGENOM" id="CLU_021695_3_1_1"/>
<dbReference type="PIRSF" id="PIRSF037514">
    <property type="entry name" value="Rab_ger_ger_transf_A_fun"/>
    <property type="match status" value="1"/>
</dbReference>
<evidence type="ECO:0000313" key="3">
    <source>
        <dbReference type="JaponicusDB" id="SJAG_02063"/>
    </source>
</evidence>
<dbReference type="PRINTS" id="PR00894">
    <property type="entry name" value="YEASTMRS6P"/>
</dbReference>
<dbReference type="Gene3D" id="1.10.405.10">
    <property type="entry name" value="Guanine Nucleotide Dissociation Inhibitor, domain 1"/>
    <property type="match status" value="1"/>
</dbReference>
<gene>
    <name evidence="3" type="primary">mrs6</name>
    <name evidence="2" type="ORF">SJAG_02063</name>
</gene>
<dbReference type="OrthoDB" id="10054429at2759"/>